<evidence type="ECO:0000313" key="4">
    <source>
        <dbReference type="Proteomes" id="UP000283530"/>
    </source>
</evidence>
<accession>A0A443Q1P9</accession>
<dbReference type="Gene3D" id="1.10.167.10">
    <property type="entry name" value="Regulator of G-protein Signalling 4, domain 2"/>
    <property type="match status" value="1"/>
</dbReference>
<evidence type="ECO:0000313" key="3">
    <source>
        <dbReference type="EMBL" id="RWR96956.1"/>
    </source>
</evidence>
<dbReference type="PANTHER" id="PTHR10845">
    <property type="entry name" value="REGULATOR OF G PROTEIN SIGNALING"/>
    <property type="match status" value="1"/>
</dbReference>
<feature type="transmembrane region" description="Helical" evidence="1">
    <location>
        <begin position="224"/>
        <end position="244"/>
    </location>
</feature>
<feature type="transmembrane region" description="Helical" evidence="1">
    <location>
        <begin position="156"/>
        <end position="179"/>
    </location>
</feature>
<organism evidence="3 4">
    <name type="scientific">Cinnamomum micranthum f. kanehirae</name>
    <dbReference type="NCBI Taxonomy" id="337451"/>
    <lineage>
        <taxon>Eukaryota</taxon>
        <taxon>Viridiplantae</taxon>
        <taxon>Streptophyta</taxon>
        <taxon>Embryophyta</taxon>
        <taxon>Tracheophyta</taxon>
        <taxon>Spermatophyta</taxon>
        <taxon>Magnoliopsida</taxon>
        <taxon>Magnoliidae</taxon>
        <taxon>Laurales</taxon>
        <taxon>Lauraceae</taxon>
        <taxon>Cinnamomum</taxon>
    </lineage>
</organism>
<evidence type="ECO:0000259" key="2">
    <source>
        <dbReference type="PROSITE" id="PS50132"/>
    </source>
</evidence>
<comment type="caution">
    <text evidence="3">The sequence shown here is derived from an EMBL/GenBank/DDBJ whole genome shotgun (WGS) entry which is preliminary data.</text>
</comment>
<feature type="transmembrane region" description="Helical" evidence="1">
    <location>
        <begin position="47"/>
        <end position="71"/>
    </location>
</feature>
<dbReference type="Proteomes" id="UP000283530">
    <property type="component" value="Unassembled WGS sequence"/>
</dbReference>
<reference evidence="3 4" key="1">
    <citation type="journal article" date="2019" name="Nat. Plants">
        <title>Stout camphor tree genome fills gaps in understanding of flowering plant genome evolution.</title>
        <authorList>
            <person name="Chaw S.M."/>
            <person name="Liu Y.C."/>
            <person name="Wu Y.W."/>
            <person name="Wang H.Y."/>
            <person name="Lin C.I."/>
            <person name="Wu C.S."/>
            <person name="Ke H.M."/>
            <person name="Chang L.Y."/>
            <person name="Hsu C.Y."/>
            <person name="Yang H.T."/>
            <person name="Sudianto E."/>
            <person name="Hsu M.H."/>
            <person name="Wu K.P."/>
            <person name="Wang L.N."/>
            <person name="Leebens-Mack J.H."/>
            <person name="Tsai I.J."/>
        </authorList>
    </citation>
    <scope>NUCLEOTIDE SEQUENCE [LARGE SCALE GENOMIC DNA]</scope>
    <source>
        <strain evidence="4">cv. Chaw 1501</strain>
        <tissue evidence="3">Young leaves</tissue>
    </source>
</reference>
<evidence type="ECO:0000256" key="1">
    <source>
        <dbReference type="SAM" id="Phobius"/>
    </source>
</evidence>
<dbReference type="InterPro" id="IPR016137">
    <property type="entry name" value="RGS"/>
</dbReference>
<feature type="transmembrane region" description="Helical" evidence="1">
    <location>
        <begin position="91"/>
        <end position="113"/>
    </location>
</feature>
<dbReference type="AlphaFoldDB" id="A0A443Q1P9"/>
<gene>
    <name evidence="3" type="ORF">CKAN_02636100</name>
</gene>
<dbReference type="OrthoDB" id="196547at2759"/>
<feature type="transmembrane region" description="Helical" evidence="1">
    <location>
        <begin position="13"/>
        <end position="35"/>
    </location>
</feature>
<keyword evidence="1" id="KW-0812">Transmembrane</keyword>
<feature type="transmembrane region" description="Helical" evidence="1">
    <location>
        <begin position="191"/>
        <end position="212"/>
    </location>
</feature>
<name>A0A443Q1P9_9MAGN</name>
<proteinExistence type="predicted"/>
<keyword evidence="4" id="KW-1185">Reference proteome</keyword>
<protein>
    <submittedName>
        <fullName evidence="3">Regulator of G-protein signaling 1 isoform X1</fullName>
    </submittedName>
</protein>
<feature type="domain" description="RGS" evidence="2">
    <location>
        <begin position="293"/>
        <end position="411"/>
    </location>
</feature>
<dbReference type="PROSITE" id="PS50132">
    <property type="entry name" value="RGS"/>
    <property type="match status" value="1"/>
</dbReference>
<feature type="transmembrane region" description="Helical" evidence="1">
    <location>
        <begin position="125"/>
        <end position="144"/>
    </location>
</feature>
<dbReference type="SMART" id="SM00315">
    <property type="entry name" value="RGS"/>
    <property type="match status" value="1"/>
</dbReference>
<sequence length="459" mass="52694">MACANDGGCPSDYIAIAIAIICTILLFIRATFPFLAYKIPRTKSSGIWLLVLQTVASVNFLLSLVMFLSYLKFERGHRWRSCYIWAVWVEGPFGFGLLMCCRIVQAFQLYYLFVKRRLPPIRSRILLPSILLPWIGAAAAIQIGQPLTVRCHMGNWWVIPVICLHTLYIVALVGITWTVRHIEFRFREFKDLLLGIVTSSTCIGIWITSYILNEIHDQTRPVQVVSRFLLLVSASILVLTFFSISPSQPLLSQMSLRRREAHEFETMGQALGIPDSGLLLPRVIAVDIDMNEPLDKLLLNKRFRHSFMAFADSCLAGESVHFYDEVYEFSKIPVVDTVRRVYMARHIIEKYIQSGSDMEVNISHRTREGILSTTDLAHSNLFNCAISELLQLMKMNLLQDYWSSMFFVKFKEELRTKPEDNECMERVVGWDYSPRLSIVHGVDDPFHQEHPQKGSPSEM</sequence>
<dbReference type="Pfam" id="PF00615">
    <property type="entry name" value="RGS"/>
    <property type="match status" value="1"/>
</dbReference>
<dbReference type="InterPro" id="IPR036305">
    <property type="entry name" value="RGS_sf"/>
</dbReference>
<dbReference type="SUPFAM" id="SSF48097">
    <property type="entry name" value="Regulator of G-protein signaling, RGS"/>
    <property type="match status" value="1"/>
</dbReference>
<keyword evidence="1" id="KW-1133">Transmembrane helix</keyword>
<dbReference type="EMBL" id="QPKB01000012">
    <property type="protein sequence ID" value="RWR96956.1"/>
    <property type="molecule type" value="Genomic_DNA"/>
</dbReference>
<keyword evidence="1" id="KW-0472">Membrane</keyword>
<dbReference type="STRING" id="337451.A0A443Q1P9"/>
<dbReference type="PANTHER" id="PTHR10845:SF192">
    <property type="entry name" value="DOUBLE HIT, ISOFORM B"/>
    <property type="match status" value="1"/>
</dbReference>
<dbReference type="InterPro" id="IPR044926">
    <property type="entry name" value="RGS_subdomain_2"/>
</dbReference>